<evidence type="ECO:0000256" key="1">
    <source>
        <dbReference type="ARBA" id="ARBA00022691"/>
    </source>
</evidence>
<dbReference type="InterPro" id="IPR046470">
    <property type="entry name" value="SAM_HAT_C"/>
</dbReference>
<evidence type="ECO:0000259" key="3">
    <source>
        <dbReference type="Pfam" id="PF01887"/>
    </source>
</evidence>
<gene>
    <name evidence="5" type="ORF">RBB75_03595</name>
</gene>
<proteinExistence type="inferred from homology"/>
<accession>A0AAU7ZFD9</accession>
<comment type="similarity">
    <text evidence="2">Belongs to the SAM hydrolase / SAM-dependent halogenase family.</text>
</comment>
<dbReference type="EMBL" id="CP132932">
    <property type="protein sequence ID" value="XCB27409.1"/>
    <property type="molecule type" value="Genomic_DNA"/>
</dbReference>
<dbReference type="PANTHER" id="PTHR35092">
    <property type="entry name" value="CHLORINASE MJ1651"/>
    <property type="match status" value="1"/>
</dbReference>
<dbReference type="InterPro" id="IPR002747">
    <property type="entry name" value="SAM_OH_AdoTrfase"/>
</dbReference>
<dbReference type="SUPFAM" id="SSF101852">
    <property type="entry name" value="Bacterial fluorinating enzyme, C-terminal domain"/>
    <property type="match status" value="1"/>
</dbReference>
<dbReference type="InterPro" id="IPR023228">
    <property type="entry name" value="SAM_OH_AdoTrfase_N_sf"/>
</dbReference>
<sequence length="314" mass="33253">MRRLDLFKKVFVLLFAAGLFWTSFVGEASAQSSSAGPAGAGGTVLRTIGFMTDFDVKDDAVGICKAVMNGVAPGVQVIDITHQATPYDIAQGARFLAGSSPYFPKDAVFVVVIDPTVGSTRKAIIAHSKLGQYFVLPDNGLLTLVQDRDGIDGVRQITNPEWMIGAKTSSTFHGRDIFSPAGAHLARGDDWTKAGPAVEVASLVRLSLRSAVVDASGLHGEVIGTDGPFGNLVLNVPAETFAKLGYRVGDVVPVQVGDHLYQLPFVKTFSDVAVGKPLAYIDSRGRLSLGINQRSFADTYGVRASTPVSIAAKR</sequence>
<name>A0AAU7ZFD9_9BACT</name>
<evidence type="ECO:0000259" key="4">
    <source>
        <dbReference type="Pfam" id="PF20257"/>
    </source>
</evidence>
<dbReference type="RefSeq" id="WP_353069560.1">
    <property type="nucleotide sequence ID" value="NZ_CP132932.1"/>
</dbReference>
<dbReference type="InterPro" id="IPR023227">
    <property type="entry name" value="SAM_OH_AdoTrfase_C_sf"/>
</dbReference>
<reference evidence="5" key="2">
    <citation type="journal article" date="2024" name="Environ. Microbiol.">
        <title>Genome analysis and description of Tunturibacter gen. nov. expands the diversity of Terriglobia in tundra soils.</title>
        <authorList>
            <person name="Messyasz A."/>
            <person name="Mannisto M.K."/>
            <person name="Kerkhof L.J."/>
            <person name="Haggblom M.M."/>
        </authorList>
    </citation>
    <scope>NUCLEOTIDE SEQUENCE</scope>
    <source>
        <strain evidence="5">M8UP23</strain>
    </source>
</reference>
<keyword evidence="1" id="KW-0949">S-adenosyl-L-methionine</keyword>
<dbReference type="Pfam" id="PF20257">
    <property type="entry name" value="SAM_HAT_C"/>
    <property type="match status" value="1"/>
</dbReference>
<dbReference type="Pfam" id="PF01887">
    <property type="entry name" value="SAM_HAT_N"/>
    <property type="match status" value="1"/>
</dbReference>
<dbReference type="InterPro" id="IPR046469">
    <property type="entry name" value="SAM_HAT_N"/>
</dbReference>
<dbReference type="Gene3D" id="2.40.30.90">
    <property type="entry name" value="Bacterial fluorinating enzyme like"/>
    <property type="match status" value="1"/>
</dbReference>
<dbReference type="SUPFAM" id="SSF102522">
    <property type="entry name" value="Bacterial fluorinating enzyme, N-terminal domain"/>
    <property type="match status" value="1"/>
</dbReference>
<protein>
    <submittedName>
        <fullName evidence="5">SAM-dependent chlorinase/fluorinase</fullName>
    </submittedName>
</protein>
<dbReference type="AlphaFoldDB" id="A0AAU7ZFD9"/>
<feature type="domain" description="S-adenosyl-l-methionine hydroxide adenosyltransferase N-terminal" evidence="3">
    <location>
        <begin position="48"/>
        <end position="194"/>
    </location>
</feature>
<feature type="domain" description="S-adenosyl-l-methionine hydroxide adenosyltransferase C-terminal" evidence="4">
    <location>
        <begin position="220"/>
        <end position="308"/>
    </location>
</feature>
<reference evidence="5" key="1">
    <citation type="submission" date="2023-08" db="EMBL/GenBank/DDBJ databases">
        <authorList>
            <person name="Messyasz A."/>
            <person name="Mannisto M.K."/>
            <person name="Kerkhof L.J."/>
            <person name="Haggblom M."/>
        </authorList>
    </citation>
    <scope>NUCLEOTIDE SEQUENCE</scope>
    <source>
        <strain evidence="5">M8UP23</strain>
    </source>
</reference>
<organism evidence="5">
    <name type="scientific">Tunturiibacter empetritectus</name>
    <dbReference type="NCBI Taxonomy" id="3069691"/>
    <lineage>
        <taxon>Bacteria</taxon>
        <taxon>Pseudomonadati</taxon>
        <taxon>Acidobacteriota</taxon>
        <taxon>Terriglobia</taxon>
        <taxon>Terriglobales</taxon>
        <taxon>Acidobacteriaceae</taxon>
        <taxon>Tunturiibacter</taxon>
    </lineage>
</organism>
<evidence type="ECO:0000256" key="2">
    <source>
        <dbReference type="ARBA" id="ARBA00024035"/>
    </source>
</evidence>
<dbReference type="PANTHER" id="PTHR35092:SF1">
    <property type="entry name" value="CHLORINASE MJ1651"/>
    <property type="match status" value="1"/>
</dbReference>
<dbReference type="KEGG" id="temp:RBB75_03595"/>
<dbReference type="PIRSF" id="PIRSF006779">
    <property type="entry name" value="UCP006779"/>
    <property type="match status" value="1"/>
</dbReference>
<evidence type="ECO:0000313" key="5">
    <source>
        <dbReference type="EMBL" id="XCB27409.1"/>
    </source>
</evidence>
<dbReference type="Gene3D" id="3.40.50.10790">
    <property type="entry name" value="S-adenosyl-l-methionine hydroxide adenosyltransferase, N-terminal"/>
    <property type="match status" value="1"/>
</dbReference>